<dbReference type="InterPro" id="IPR050386">
    <property type="entry name" value="Glycosyl_hydrolase_5"/>
</dbReference>
<comment type="catalytic activity">
    <reaction evidence="8">
        <text>Successive hydrolysis of beta-D-glucose units from the non-reducing ends of (1-&gt;3)-beta-D-glucans, releasing alpha-glucose.</text>
        <dbReference type="EC" id="3.2.1.58"/>
    </reaction>
</comment>
<dbReference type="GO" id="GO:0005576">
    <property type="term" value="C:extracellular region"/>
    <property type="evidence" value="ECO:0007669"/>
    <property type="project" value="UniProtKB-SubCell"/>
</dbReference>
<name>A0A6A6DL19_9PEZI</name>
<dbReference type="AlphaFoldDB" id="A0A6A6DL19"/>
<dbReference type="Proteomes" id="UP000800200">
    <property type="component" value="Unassembled WGS sequence"/>
</dbReference>
<evidence type="ECO:0000256" key="3">
    <source>
        <dbReference type="ARBA" id="ARBA00022525"/>
    </source>
</evidence>
<dbReference type="GO" id="GO:0071555">
    <property type="term" value="P:cell wall organization"/>
    <property type="evidence" value="ECO:0007669"/>
    <property type="project" value="UniProtKB-KW"/>
</dbReference>
<accession>A0A6A6DL19</accession>
<keyword evidence="4" id="KW-0732">Signal</keyword>
<evidence type="ECO:0000256" key="5">
    <source>
        <dbReference type="ARBA" id="ARBA00022801"/>
    </source>
</evidence>
<proteinExistence type="inferred from homology"/>
<gene>
    <name evidence="10" type="ORF">K469DRAFT_741255</name>
</gene>
<reference evidence="10" key="1">
    <citation type="journal article" date="2020" name="Stud. Mycol.">
        <title>101 Dothideomycetes genomes: a test case for predicting lifestyles and emergence of pathogens.</title>
        <authorList>
            <person name="Haridas S."/>
            <person name="Albert R."/>
            <person name="Binder M."/>
            <person name="Bloem J."/>
            <person name="Labutti K."/>
            <person name="Salamov A."/>
            <person name="Andreopoulos B."/>
            <person name="Baker S."/>
            <person name="Barry K."/>
            <person name="Bills G."/>
            <person name="Bluhm B."/>
            <person name="Cannon C."/>
            <person name="Castanera R."/>
            <person name="Culley D."/>
            <person name="Daum C."/>
            <person name="Ezra D."/>
            <person name="Gonzalez J."/>
            <person name="Henrissat B."/>
            <person name="Kuo A."/>
            <person name="Liang C."/>
            <person name="Lipzen A."/>
            <person name="Lutzoni F."/>
            <person name="Magnuson J."/>
            <person name="Mondo S."/>
            <person name="Nolan M."/>
            <person name="Ohm R."/>
            <person name="Pangilinan J."/>
            <person name="Park H.-J."/>
            <person name="Ramirez L."/>
            <person name="Alfaro M."/>
            <person name="Sun H."/>
            <person name="Tritt A."/>
            <person name="Yoshinaga Y."/>
            <person name="Zwiers L.-H."/>
            <person name="Turgeon B."/>
            <person name="Goodwin S."/>
            <person name="Spatafora J."/>
            <person name="Crous P."/>
            <person name="Grigoriev I."/>
        </authorList>
    </citation>
    <scope>NUCLEOTIDE SEQUENCE</scope>
    <source>
        <strain evidence="10">CBS 207.26</strain>
    </source>
</reference>
<dbReference type="SUPFAM" id="SSF51445">
    <property type="entry name" value="(Trans)glycosidases"/>
    <property type="match status" value="1"/>
</dbReference>
<comment type="subcellular location">
    <subcellularLocation>
        <location evidence="1">Secreted</location>
    </subcellularLocation>
</comment>
<organism evidence="10 11">
    <name type="scientific">Zopfia rhizophila CBS 207.26</name>
    <dbReference type="NCBI Taxonomy" id="1314779"/>
    <lineage>
        <taxon>Eukaryota</taxon>
        <taxon>Fungi</taxon>
        <taxon>Dikarya</taxon>
        <taxon>Ascomycota</taxon>
        <taxon>Pezizomycotina</taxon>
        <taxon>Dothideomycetes</taxon>
        <taxon>Dothideomycetes incertae sedis</taxon>
        <taxon>Zopfiaceae</taxon>
        <taxon>Zopfia</taxon>
    </lineage>
</organism>
<keyword evidence="5 10" id="KW-0378">Hydrolase</keyword>
<keyword evidence="11" id="KW-1185">Reference proteome</keyword>
<sequence>MTLSLFDGTDAADQWTFDQTPSALAKLRNHWKTFFTEGDLILVSWGLRIPIGFWAYDNGNTLYQSDADEFLDRAIIWPLRHGMKIWNGFDNLDHSGTVEWQQPRSQEHTISVLETIARKYGSQTDAGIVVGIKLVNEPISWDDAYRKVRDATRNKSLRVVMHDAFMGPSNWMDLAQQLSDHRALEIAGFAIDSNLYQIFSPDDQPLTQVEHIRKACNYSAELSRPQDAGLPAYVGEWSGVTNMCINPDGSTFGGASCSTYGCQCEATLPTEQLNDGLIQQIQRYVEAQLDVWEGSSSGYLYWSYKAPGAWGFKECIQSGFILNPVTSRKYPKLCENHV</sequence>
<evidence type="ECO:0000256" key="9">
    <source>
        <dbReference type="ARBA" id="ARBA00038929"/>
    </source>
</evidence>
<protein>
    <recommendedName>
        <fullName evidence="9">glucan 1,3-beta-glucosidase</fullName>
        <ecNumber evidence="9">3.2.1.58</ecNumber>
    </recommendedName>
</protein>
<evidence type="ECO:0000256" key="4">
    <source>
        <dbReference type="ARBA" id="ARBA00022729"/>
    </source>
</evidence>
<dbReference type="GO" id="GO:0009251">
    <property type="term" value="P:glucan catabolic process"/>
    <property type="evidence" value="ECO:0007669"/>
    <property type="project" value="TreeGrafter"/>
</dbReference>
<keyword evidence="6" id="KW-0326">Glycosidase</keyword>
<dbReference type="InterPro" id="IPR017853">
    <property type="entry name" value="GH"/>
</dbReference>
<comment type="similarity">
    <text evidence="2">Belongs to the glycosyl hydrolase 5 (cellulase A) family.</text>
</comment>
<dbReference type="OrthoDB" id="62120at2759"/>
<dbReference type="GO" id="GO:0004338">
    <property type="term" value="F:glucan exo-1,3-beta-glucosidase activity"/>
    <property type="evidence" value="ECO:0007669"/>
    <property type="project" value="UniProtKB-EC"/>
</dbReference>
<dbReference type="PANTHER" id="PTHR31297">
    <property type="entry name" value="GLUCAN ENDO-1,6-BETA-GLUCOSIDASE B"/>
    <property type="match status" value="1"/>
</dbReference>
<keyword evidence="7" id="KW-0961">Cell wall biogenesis/degradation</keyword>
<evidence type="ECO:0000256" key="8">
    <source>
        <dbReference type="ARBA" id="ARBA00036824"/>
    </source>
</evidence>
<dbReference type="Gene3D" id="3.20.20.80">
    <property type="entry name" value="Glycosidases"/>
    <property type="match status" value="1"/>
</dbReference>
<evidence type="ECO:0000313" key="11">
    <source>
        <dbReference type="Proteomes" id="UP000800200"/>
    </source>
</evidence>
<evidence type="ECO:0000256" key="1">
    <source>
        <dbReference type="ARBA" id="ARBA00004613"/>
    </source>
</evidence>
<evidence type="ECO:0000256" key="6">
    <source>
        <dbReference type="ARBA" id="ARBA00023295"/>
    </source>
</evidence>
<dbReference type="EMBL" id="ML994659">
    <property type="protein sequence ID" value="KAF2180214.1"/>
    <property type="molecule type" value="Genomic_DNA"/>
</dbReference>
<keyword evidence="3" id="KW-0964">Secreted</keyword>
<dbReference type="PANTHER" id="PTHR31297:SF1">
    <property type="entry name" value="GLUCAN 1,3-BETA-GLUCOSIDASE I_II-RELATED"/>
    <property type="match status" value="1"/>
</dbReference>
<dbReference type="EC" id="3.2.1.58" evidence="9"/>
<evidence type="ECO:0000256" key="7">
    <source>
        <dbReference type="ARBA" id="ARBA00023316"/>
    </source>
</evidence>
<dbReference type="GO" id="GO:0009986">
    <property type="term" value="C:cell surface"/>
    <property type="evidence" value="ECO:0007669"/>
    <property type="project" value="TreeGrafter"/>
</dbReference>
<evidence type="ECO:0000256" key="2">
    <source>
        <dbReference type="ARBA" id="ARBA00005641"/>
    </source>
</evidence>
<evidence type="ECO:0000313" key="10">
    <source>
        <dbReference type="EMBL" id="KAF2180214.1"/>
    </source>
</evidence>